<dbReference type="EMBL" id="CP163441">
    <property type="protein sequence ID" value="XDQ44683.1"/>
    <property type="molecule type" value="Genomic_DNA"/>
</dbReference>
<keyword evidence="2" id="KW-0238">DNA-binding</keyword>
<keyword evidence="3" id="KW-0804">Transcription</keyword>
<dbReference type="GO" id="GO:0003700">
    <property type="term" value="F:DNA-binding transcription factor activity"/>
    <property type="evidence" value="ECO:0007669"/>
    <property type="project" value="InterPro"/>
</dbReference>
<dbReference type="AlphaFoldDB" id="A0AB39QMK7"/>
<dbReference type="PANTHER" id="PTHR43537">
    <property type="entry name" value="TRANSCRIPTIONAL REGULATOR, GNTR FAMILY"/>
    <property type="match status" value="1"/>
</dbReference>
<dbReference type="GO" id="GO:0003677">
    <property type="term" value="F:DNA binding"/>
    <property type="evidence" value="ECO:0007669"/>
    <property type="project" value="UniProtKB-KW"/>
</dbReference>
<name>A0AB39QMK7_9ACTN</name>
<organism evidence="5">
    <name type="scientific">Streptomyces sp. R39</name>
    <dbReference type="NCBI Taxonomy" id="3238631"/>
    <lineage>
        <taxon>Bacteria</taxon>
        <taxon>Bacillati</taxon>
        <taxon>Actinomycetota</taxon>
        <taxon>Actinomycetes</taxon>
        <taxon>Kitasatosporales</taxon>
        <taxon>Streptomycetaceae</taxon>
        <taxon>Streptomyces</taxon>
    </lineage>
</organism>
<protein>
    <submittedName>
        <fullName evidence="5">Winged helix-turn-helix domain-containing protein</fullName>
    </submittedName>
</protein>
<dbReference type="SMART" id="SM00345">
    <property type="entry name" value="HTH_GNTR"/>
    <property type="match status" value="1"/>
</dbReference>
<dbReference type="CDD" id="cd07377">
    <property type="entry name" value="WHTH_GntR"/>
    <property type="match status" value="1"/>
</dbReference>
<dbReference type="Pfam" id="PF00392">
    <property type="entry name" value="GntR"/>
    <property type="match status" value="1"/>
</dbReference>
<dbReference type="PROSITE" id="PS50949">
    <property type="entry name" value="HTH_GNTR"/>
    <property type="match status" value="1"/>
</dbReference>
<evidence type="ECO:0000256" key="1">
    <source>
        <dbReference type="ARBA" id="ARBA00023015"/>
    </source>
</evidence>
<sequence>MAVRQVRNGGGKAFRQVAEALRARMVDGTYQLGAELPAQGALAKEFGVSRDTVQRVVRELGHEGWIESRQGSPARVVKVQRVQSSTAKASRSRQAMMLGPLISEAFEQPEVSLDVFTLTSESLDAHIRLQAERIRAGAIAPGSIVVRLLLPDPQLDLPYPVIRQDKDDPRLRERLRAITDRHTESLRTALRDLQAERLVQAVDVQVRHVRLGPAFKLYVINRTEVLHALYEVIERPIILDTGEEIDALDVLGLGAMLTHHVEDADPNSPGSVFVQGMRSWFESVWNLLAE</sequence>
<proteinExistence type="predicted"/>
<gene>
    <name evidence="5" type="ORF">AB5J52_21765</name>
</gene>
<evidence type="ECO:0000259" key="4">
    <source>
        <dbReference type="PROSITE" id="PS50949"/>
    </source>
</evidence>
<dbReference type="InterPro" id="IPR036388">
    <property type="entry name" value="WH-like_DNA-bd_sf"/>
</dbReference>
<keyword evidence="1" id="KW-0805">Transcription regulation</keyword>
<dbReference type="PRINTS" id="PR00035">
    <property type="entry name" value="HTHGNTR"/>
</dbReference>
<dbReference type="SUPFAM" id="SSF46785">
    <property type="entry name" value="Winged helix' DNA-binding domain"/>
    <property type="match status" value="1"/>
</dbReference>
<evidence type="ECO:0000256" key="2">
    <source>
        <dbReference type="ARBA" id="ARBA00023125"/>
    </source>
</evidence>
<dbReference type="PANTHER" id="PTHR43537:SF5">
    <property type="entry name" value="UXU OPERON TRANSCRIPTIONAL REGULATOR"/>
    <property type="match status" value="1"/>
</dbReference>
<dbReference type="InterPro" id="IPR000524">
    <property type="entry name" value="Tscrpt_reg_HTH_GntR"/>
</dbReference>
<evidence type="ECO:0000256" key="3">
    <source>
        <dbReference type="ARBA" id="ARBA00023163"/>
    </source>
</evidence>
<dbReference type="InterPro" id="IPR036390">
    <property type="entry name" value="WH_DNA-bd_sf"/>
</dbReference>
<evidence type="ECO:0000313" key="5">
    <source>
        <dbReference type="EMBL" id="XDQ44683.1"/>
    </source>
</evidence>
<accession>A0AB39QMK7</accession>
<dbReference type="RefSeq" id="WP_369223543.1">
    <property type="nucleotide sequence ID" value="NZ_CP163441.1"/>
</dbReference>
<reference evidence="5" key="1">
    <citation type="submission" date="2024-07" db="EMBL/GenBank/DDBJ databases">
        <authorList>
            <person name="Yu S.T."/>
        </authorList>
    </citation>
    <scope>NUCLEOTIDE SEQUENCE</scope>
    <source>
        <strain evidence="5">R39</strain>
    </source>
</reference>
<feature type="domain" description="HTH gntR-type" evidence="4">
    <location>
        <begin position="11"/>
        <end position="79"/>
    </location>
</feature>
<dbReference type="Gene3D" id="1.10.10.10">
    <property type="entry name" value="Winged helix-like DNA-binding domain superfamily/Winged helix DNA-binding domain"/>
    <property type="match status" value="1"/>
</dbReference>